<gene>
    <name evidence="2" type="ORF">DZC30_00855</name>
</gene>
<evidence type="ECO:0000313" key="2">
    <source>
        <dbReference type="EMBL" id="RGE46988.1"/>
    </source>
</evidence>
<dbReference type="EMBL" id="QURR01000001">
    <property type="protein sequence ID" value="RGE46988.1"/>
    <property type="molecule type" value="Genomic_DNA"/>
</dbReference>
<keyword evidence="3" id="KW-1185">Reference proteome</keyword>
<comment type="caution">
    <text evidence="2">The sequence shown here is derived from an EMBL/GenBank/DDBJ whole genome shotgun (WGS) entry which is preliminary data.</text>
</comment>
<dbReference type="OrthoDB" id="9932703at2"/>
<organism evidence="2 3">
    <name type="scientific">Comamonas testosteroni</name>
    <name type="common">Pseudomonas testosteroni</name>
    <dbReference type="NCBI Taxonomy" id="285"/>
    <lineage>
        <taxon>Bacteria</taxon>
        <taxon>Pseudomonadati</taxon>
        <taxon>Pseudomonadota</taxon>
        <taxon>Betaproteobacteria</taxon>
        <taxon>Burkholderiales</taxon>
        <taxon>Comamonadaceae</taxon>
        <taxon>Comamonas</taxon>
    </lineage>
</organism>
<feature type="compositionally biased region" description="Basic and acidic residues" evidence="1">
    <location>
        <begin position="68"/>
        <end position="77"/>
    </location>
</feature>
<feature type="region of interest" description="Disordered" evidence="1">
    <location>
        <begin position="1"/>
        <end position="77"/>
    </location>
</feature>
<accession>A0A373FS68</accession>
<dbReference type="Proteomes" id="UP000261948">
    <property type="component" value="Unassembled WGS sequence"/>
</dbReference>
<name>A0A373FS68_COMTE</name>
<protein>
    <submittedName>
        <fullName evidence="2">Uncharacterized protein</fullName>
    </submittedName>
</protein>
<evidence type="ECO:0000256" key="1">
    <source>
        <dbReference type="SAM" id="MobiDB-lite"/>
    </source>
</evidence>
<proteinExistence type="predicted"/>
<sequence length="77" mass="8547">MQKLNLTPRQYPGLPGDSRRSKARKRAVATAPQRPEGAVEPARYDRMRAPVWEPAASTPTRPGANDFQRVESRGVSC</sequence>
<reference evidence="2 3" key="1">
    <citation type="submission" date="2018-08" db="EMBL/GenBank/DDBJ databases">
        <title>Comamonas testosteroni strain SWCO2.</title>
        <authorList>
            <person name="Jiang N."/>
            <person name="Zhang X.Z."/>
        </authorList>
    </citation>
    <scope>NUCLEOTIDE SEQUENCE [LARGE SCALE GENOMIC DNA]</scope>
    <source>
        <strain evidence="2 3">SWCO2</strain>
    </source>
</reference>
<evidence type="ECO:0000313" key="3">
    <source>
        <dbReference type="Proteomes" id="UP000261948"/>
    </source>
</evidence>
<dbReference type="AlphaFoldDB" id="A0A373FS68"/>